<dbReference type="Gene3D" id="3.40.50.2020">
    <property type="match status" value="1"/>
</dbReference>
<dbReference type="OrthoDB" id="106623at2759"/>
<dbReference type="EMBL" id="LDAU01000260">
    <property type="protein sequence ID" value="KRW98221.1"/>
    <property type="molecule type" value="Genomic_DNA"/>
</dbReference>
<evidence type="ECO:0000259" key="1">
    <source>
        <dbReference type="Pfam" id="PF14681"/>
    </source>
</evidence>
<dbReference type="Proteomes" id="UP000054937">
    <property type="component" value="Unassembled WGS sequence"/>
</dbReference>
<evidence type="ECO:0000313" key="2">
    <source>
        <dbReference type="EMBL" id="KRW98221.1"/>
    </source>
</evidence>
<organism evidence="2 3">
    <name type="scientific">Pseudocohnilembus persalinus</name>
    <name type="common">Ciliate</name>
    <dbReference type="NCBI Taxonomy" id="266149"/>
    <lineage>
        <taxon>Eukaryota</taxon>
        <taxon>Sar</taxon>
        <taxon>Alveolata</taxon>
        <taxon>Ciliophora</taxon>
        <taxon>Intramacronucleata</taxon>
        <taxon>Oligohymenophorea</taxon>
        <taxon>Scuticociliatia</taxon>
        <taxon>Philasterida</taxon>
        <taxon>Pseudocohnilembidae</taxon>
        <taxon>Pseudocohnilembus</taxon>
    </lineage>
</organism>
<name>A0A0V0Q7L2_PSEPJ</name>
<keyword evidence="3" id="KW-1185">Reference proteome</keyword>
<accession>A0A0V0Q7L2</accession>
<dbReference type="OMA" id="ILICDPM"/>
<sequence length="196" mass="22536">MEQVQHIPSLNQEQLNELTKKYPNLTVLPQNLVSLPLSIIKNKDCNIKDFRYHSNRVIRLTIEQALAVQDQQTVTDQQTPLARYDAQILNQEGKFVSILIMRSANAFMPELMNVIPDIEFGCILVQRDENSKDKAPVFYYEKYPKNLKEKSILICDPMLATGGSVVKTELKTSLNNSQIQKLFVLELNLFQQIQNI</sequence>
<evidence type="ECO:0000313" key="3">
    <source>
        <dbReference type="Proteomes" id="UP000054937"/>
    </source>
</evidence>
<dbReference type="AlphaFoldDB" id="A0A0V0Q7L2"/>
<dbReference type="InParanoid" id="A0A0V0Q7L2"/>
<feature type="domain" description="Phosphoribosyltransferase" evidence="1">
    <location>
        <begin position="28"/>
        <end position="168"/>
    </location>
</feature>
<dbReference type="SUPFAM" id="SSF53271">
    <property type="entry name" value="PRTase-like"/>
    <property type="match status" value="1"/>
</dbReference>
<reference evidence="2 3" key="1">
    <citation type="journal article" date="2015" name="Sci. Rep.">
        <title>Genome of the facultative scuticociliatosis pathogen Pseudocohnilembus persalinus provides insight into its virulence through horizontal gene transfer.</title>
        <authorList>
            <person name="Xiong J."/>
            <person name="Wang G."/>
            <person name="Cheng J."/>
            <person name="Tian M."/>
            <person name="Pan X."/>
            <person name="Warren A."/>
            <person name="Jiang C."/>
            <person name="Yuan D."/>
            <person name="Miao W."/>
        </authorList>
    </citation>
    <scope>NUCLEOTIDE SEQUENCE [LARGE SCALE GENOMIC DNA]</scope>
    <source>
        <strain evidence="2">36N120E</strain>
    </source>
</reference>
<proteinExistence type="predicted"/>
<gene>
    <name evidence="2" type="ORF">PPERSA_05565</name>
</gene>
<dbReference type="Pfam" id="PF14681">
    <property type="entry name" value="UPRTase"/>
    <property type="match status" value="1"/>
</dbReference>
<protein>
    <recommendedName>
        <fullName evidence="1">Phosphoribosyltransferase domain-containing protein</fullName>
    </recommendedName>
</protein>
<comment type="caution">
    <text evidence="2">The sequence shown here is derived from an EMBL/GenBank/DDBJ whole genome shotgun (WGS) entry which is preliminary data.</text>
</comment>
<dbReference type="CDD" id="cd06223">
    <property type="entry name" value="PRTases_typeI"/>
    <property type="match status" value="1"/>
</dbReference>
<dbReference type="InterPro" id="IPR000836">
    <property type="entry name" value="PRTase_dom"/>
</dbReference>
<dbReference type="InterPro" id="IPR029057">
    <property type="entry name" value="PRTase-like"/>
</dbReference>